<evidence type="ECO:0000313" key="4">
    <source>
        <dbReference type="Proteomes" id="UP000233467"/>
    </source>
</evidence>
<gene>
    <name evidence="3" type="ORF">CJP16_18055</name>
</gene>
<keyword evidence="2" id="KW-0732">Signal</keyword>
<reference evidence="3 4" key="1">
    <citation type="journal article" date="2017" name="Front. Microbiol.">
        <title>Strong Genomic and Phenotypic Heterogeneity in the Aeromonas sobria Species Complex.</title>
        <authorList>
            <person name="Gauthier J."/>
            <person name="Vincent A.T."/>
            <person name="Charette S.J."/>
            <person name="Derome N."/>
        </authorList>
    </citation>
    <scope>NUCLEOTIDE SEQUENCE [LARGE SCALE GENOMIC DNA]</scope>
    <source>
        <strain evidence="3 4">TM18</strain>
    </source>
</reference>
<keyword evidence="1" id="KW-0175">Coiled coil</keyword>
<comment type="caution">
    <text evidence="3">The sequence shown here is derived from an EMBL/GenBank/DDBJ whole genome shotgun (WGS) entry which is preliminary data.</text>
</comment>
<dbReference type="Proteomes" id="UP000233467">
    <property type="component" value="Unassembled WGS sequence"/>
</dbReference>
<feature type="signal peptide" evidence="2">
    <location>
        <begin position="1"/>
        <end position="24"/>
    </location>
</feature>
<evidence type="ECO:0000256" key="1">
    <source>
        <dbReference type="SAM" id="Coils"/>
    </source>
</evidence>
<name>A0A2N3IQE1_AERSO</name>
<proteinExistence type="predicted"/>
<organism evidence="3 4">
    <name type="scientific">Aeromonas sobria</name>
    <dbReference type="NCBI Taxonomy" id="646"/>
    <lineage>
        <taxon>Bacteria</taxon>
        <taxon>Pseudomonadati</taxon>
        <taxon>Pseudomonadota</taxon>
        <taxon>Gammaproteobacteria</taxon>
        <taxon>Aeromonadales</taxon>
        <taxon>Aeromonadaceae</taxon>
        <taxon>Aeromonas</taxon>
    </lineage>
</organism>
<feature type="chain" id="PRO_5014846270" description="Pilus assembly protein PilP" evidence="2">
    <location>
        <begin position="25"/>
        <end position="169"/>
    </location>
</feature>
<evidence type="ECO:0000256" key="2">
    <source>
        <dbReference type="SAM" id="SignalP"/>
    </source>
</evidence>
<dbReference type="AlphaFoldDB" id="A0A2N3IQE1"/>
<protein>
    <recommendedName>
        <fullName evidence="5">Pilus assembly protein PilP</fullName>
    </recommendedName>
</protein>
<sequence>MPPIRVVLLLATLLLGGCASSSTHQQLGVALNGLEGELQKLEEELAAMNGLHYQKAIDAPLSLRRALSAPQPTPEGLVPVASKLEDGPLLSYRYLLPVGMATLPQSNLCQRYEFELRHLGRLGKLELSWQGEHGKGSRLIRQADCPFAAQARPLQSQMAAMRDGNNRLK</sequence>
<evidence type="ECO:0000313" key="3">
    <source>
        <dbReference type="EMBL" id="PKQ73710.1"/>
    </source>
</evidence>
<dbReference type="PROSITE" id="PS51257">
    <property type="entry name" value="PROKAR_LIPOPROTEIN"/>
    <property type="match status" value="1"/>
</dbReference>
<keyword evidence="4" id="KW-1185">Reference proteome</keyword>
<feature type="coiled-coil region" evidence="1">
    <location>
        <begin position="24"/>
        <end position="51"/>
    </location>
</feature>
<evidence type="ECO:0008006" key="5">
    <source>
        <dbReference type="Google" id="ProtNLM"/>
    </source>
</evidence>
<dbReference type="RefSeq" id="WP_101325757.1">
    <property type="nucleotide sequence ID" value="NZ_NQMM01000052.1"/>
</dbReference>
<dbReference type="EMBL" id="NQMM01000052">
    <property type="protein sequence ID" value="PKQ73710.1"/>
    <property type="molecule type" value="Genomic_DNA"/>
</dbReference>
<accession>A0A2N3IQE1</accession>